<organism evidence="1 2">
    <name type="scientific">Capnocytophaga gingivalis</name>
    <dbReference type="NCBI Taxonomy" id="1017"/>
    <lineage>
        <taxon>Bacteria</taxon>
        <taxon>Pseudomonadati</taxon>
        <taxon>Bacteroidota</taxon>
        <taxon>Flavobacteriia</taxon>
        <taxon>Flavobacteriales</taxon>
        <taxon>Flavobacteriaceae</taxon>
        <taxon>Capnocytophaga</taxon>
    </lineage>
</organism>
<dbReference type="GO" id="GO:0006261">
    <property type="term" value="P:DNA-templated DNA replication"/>
    <property type="evidence" value="ECO:0007669"/>
    <property type="project" value="TreeGrafter"/>
</dbReference>
<dbReference type="Gene3D" id="3.40.50.300">
    <property type="entry name" value="P-loop containing nucleotide triphosphate hydrolases"/>
    <property type="match status" value="1"/>
</dbReference>
<dbReference type="PANTHER" id="PTHR11669:SF8">
    <property type="entry name" value="DNA POLYMERASE III SUBUNIT DELTA"/>
    <property type="match status" value="1"/>
</dbReference>
<dbReference type="SUPFAM" id="SSF52540">
    <property type="entry name" value="P-loop containing nucleoside triphosphate hydrolases"/>
    <property type="match status" value="1"/>
</dbReference>
<dbReference type="OrthoDB" id="9811073at2"/>
<dbReference type="KEGG" id="cgh:CGC50_02810"/>
<dbReference type="InterPro" id="IPR027417">
    <property type="entry name" value="P-loop_NTPase"/>
</dbReference>
<name>A0A250FSI3_9FLAO</name>
<dbReference type="RefSeq" id="WP_095911265.1">
    <property type="nucleotide sequence ID" value="NZ_CP022386.1"/>
</dbReference>
<dbReference type="EMBL" id="CP022386">
    <property type="protein sequence ID" value="ATA88119.1"/>
    <property type="molecule type" value="Genomic_DNA"/>
</dbReference>
<reference evidence="2" key="1">
    <citation type="submission" date="2017-06" db="EMBL/GenBank/DDBJ databases">
        <title>Capnocytophaga spp. assemblies.</title>
        <authorList>
            <person name="Gulvik C.A."/>
        </authorList>
    </citation>
    <scope>NUCLEOTIDE SEQUENCE [LARGE SCALE GENOMIC DNA]</scope>
    <source>
        <strain evidence="2">H1496</strain>
    </source>
</reference>
<gene>
    <name evidence="1" type="ORF">CGC50_02810</name>
</gene>
<protein>
    <submittedName>
        <fullName evidence="1">DNA polymerase III subunit delta</fullName>
    </submittedName>
</protein>
<dbReference type="AlphaFoldDB" id="A0A250FSI3"/>
<dbReference type="PANTHER" id="PTHR11669">
    <property type="entry name" value="REPLICATION FACTOR C / DNA POLYMERASE III GAMMA-TAU SUBUNIT"/>
    <property type="match status" value="1"/>
</dbReference>
<dbReference type="Pfam" id="PF13177">
    <property type="entry name" value="DNA_pol3_delta2"/>
    <property type="match status" value="1"/>
</dbReference>
<evidence type="ECO:0000313" key="1">
    <source>
        <dbReference type="EMBL" id="ATA88119.1"/>
    </source>
</evidence>
<sequence>MDFETVISNSFAVKYLKETIENDRIAHAQLFSGEEGVGTLAMAIAYATELLSKTGDTNTKLKCEHLTHPDLHFAYPTATTIRVKDHPTSSLFLEEWREFVLRNPYGSLFDWYQFIGIANKQGKIGVDDAKEITSKLSLKSFEGGYKVMIIWMAELMNTECSNKLLKLLEEPPAQTIFILVVENENLLLDTILSRCQITRFTKLGDEVISDALIKQGIDPSQAQKIAIRAQGNYNKALSFLNQNNDNQFEDWFVRWVRMAYSAKGNTEVLPLILAWSEEIAKEGRETQKLFLEYCLEVFRQALLANYGVESLVYMQFNSNFKIQNFAPFVHQNNIQAIQKNIEEAIYHVGRNGNSKLILTDLSIKLIRLIHTKG</sequence>
<proteinExistence type="predicted"/>
<dbReference type="InterPro" id="IPR050238">
    <property type="entry name" value="DNA_Rep/Repair_Clamp_Loader"/>
</dbReference>
<evidence type="ECO:0000313" key="2">
    <source>
        <dbReference type="Proteomes" id="UP000217250"/>
    </source>
</evidence>
<dbReference type="Proteomes" id="UP000217250">
    <property type="component" value="Chromosome"/>
</dbReference>
<accession>A0A250FSI3</accession>
<dbReference type="GeneID" id="84807489"/>